<dbReference type="Proteomes" id="UP000828048">
    <property type="component" value="Chromosome 3"/>
</dbReference>
<keyword evidence="2" id="KW-1185">Reference proteome</keyword>
<sequence length="947" mass="106453">MNSFSISRKKTPFQKHREEEEAKKKREEDETARLYQEFVESFQGDGTGPKTFVRGGIINPNERLKTDSEGGNSKDVVSGSKKGSRYVPSFLPPASSKGKEYEKKEEEKPKEKERGKSRNIDRVMEELKHEQEMRERRNQDREHSREGRHSEISFPSSRFDELPDDFDPSGKPGSFDDGDPQTTNLYVGNLAPQVDENFLLRTFGRFGPIASVKIMWPRTEEERRRQRNCGFVAFMNRADGQAAKDEMQGVVVYEYELKIGWGKSVSLPSQALPAPPPGHMAIRSKEGSTVILSGPSGPPVTSVPSQNAELVLTPNVPDITVIPPEDGHLRQVIDTMALYVLDGGCAFEQAIMERGRGNTLFSFLFDLGSKEHSYYVWRLYSFAQGDTLQRWRTEPFIMVTGSGRWIPPPLPTAKSPELGKESTYAAGRSKRVEQERTLTEAQREEFEDMLRGLTLERSQIKEAMGFSLDNADAAGEIVEVLTESLTLKETPIPTKVARLMLVSDILHNSSAPVKNASAYRTKFEATLPDIIESFNDLYRSITGRITAEALKERVMKVLQVWGDWFLFSDAYVNGLRATFLRSGNSGVIPFHSICGDAPEIEWKASSEDVGGGGVNQDSALAMGRGAATKELLSLPLAELERRCKHNGLSLIGGREMMVSRLLDLEEAEKQRGYELDDDLKYPRSQSISGRYSSGQKEPNVEMEPVGLSGSSYGEDEMPPQGKGSVPFASTIGIPQPELKAFASKGKTDPVLPASKWAREDYESDDEQKRSPRDLGLGYSSSGSEKSGDGPSRADEMDFTIDASISVQSDNGINEEMRQKLRRLEVALMEYRESLEDRGVKNLEEIERKVAVHRKHLQSEYGLLASNDDVSASKMSSLERKEKKDDSTPESSRKRHRSQSQSPQRKSSSKDRGKDNWRGREKRGTRERDDHDRERSRDRDMDRRRRAK</sequence>
<dbReference type="EMBL" id="CM037153">
    <property type="protein sequence ID" value="KAH7856442.1"/>
    <property type="molecule type" value="Genomic_DNA"/>
</dbReference>
<evidence type="ECO:0000313" key="1">
    <source>
        <dbReference type="EMBL" id="KAH7856442.1"/>
    </source>
</evidence>
<comment type="caution">
    <text evidence="1">The sequence shown here is derived from an EMBL/GenBank/DDBJ whole genome shotgun (WGS) entry which is preliminary data.</text>
</comment>
<accession>A0ACB7YS35</accession>
<evidence type="ECO:0000313" key="2">
    <source>
        <dbReference type="Proteomes" id="UP000828048"/>
    </source>
</evidence>
<protein>
    <submittedName>
        <fullName evidence="1">Uncharacterized protein</fullName>
    </submittedName>
</protein>
<organism evidence="1 2">
    <name type="scientific">Vaccinium darrowii</name>
    <dbReference type="NCBI Taxonomy" id="229202"/>
    <lineage>
        <taxon>Eukaryota</taxon>
        <taxon>Viridiplantae</taxon>
        <taxon>Streptophyta</taxon>
        <taxon>Embryophyta</taxon>
        <taxon>Tracheophyta</taxon>
        <taxon>Spermatophyta</taxon>
        <taxon>Magnoliopsida</taxon>
        <taxon>eudicotyledons</taxon>
        <taxon>Gunneridae</taxon>
        <taxon>Pentapetalae</taxon>
        <taxon>asterids</taxon>
        <taxon>Ericales</taxon>
        <taxon>Ericaceae</taxon>
        <taxon>Vaccinioideae</taxon>
        <taxon>Vaccinieae</taxon>
        <taxon>Vaccinium</taxon>
    </lineage>
</organism>
<name>A0ACB7YS35_9ERIC</name>
<proteinExistence type="predicted"/>
<gene>
    <name evidence="1" type="ORF">Vadar_001481</name>
</gene>
<reference evidence="1 2" key="1">
    <citation type="journal article" date="2021" name="Hortic Res">
        <title>High-quality reference genome and annotation aids understanding of berry development for evergreen blueberry (Vaccinium darrowii).</title>
        <authorList>
            <person name="Yu J."/>
            <person name="Hulse-Kemp A.M."/>
            <person name="Babiker E."/>
            <person name="Staton M."/>
        </authorList>
    </citation>
    <scope>NUCLEOTIDE SEQUENCE [LARGE SCALE GENOMIC DNA]</scope>
    <source>
        <strain evidence="2">cv. NJ 8807/NJ 8810</strain>
        <tissue evidence="1">Young leaf</tissue>
    </source>
</reference>